<keyword evidence="10 15" id="KW-1133">Transmembrane helix</keyword>
<keyword evidence="11" id="KW-0482">Metalloprotease</keyword>
<evidence type="ECO:0000256" key="10">
    <source>
        <dbReference type="ARBA" id="ARBA00022989"/>
    </source>
</evidence>
<evidence type="ECO:0000256" key="12">
    <source>
        <dbReference type="ARBA" id="ARBA00023136"/>
    </source>
</evidence>
<evidence type="ECO:0000256" key="5">
    <source>
        <dbReference type="ARBA" id="ARBA00022692"/>
    </source>
</evidence>
<dbReference type="Gene3D" id="3.40.630.10">
    <property type="entry name" value="Zn peptidases"/>
    <property type="match status" value="1"/>
</dbReference>
<keyword evidence="13" id="KW-0325">Glycoprotein</keyword>
<keyword evidence="7" id="KW-0378">Hydrolase</keyword>
<keyword evidence="6" id="KW-0479">Metal-binding</keyword>
<dbReference type="GO" id="GO:0046872">
    <property type="term" value="F:metal ion binding"/>
    <property type="evidence" value="ECO:0007669"/>
    <property type="project" value="UniProtKB-KW"/>
</dbReference>
<evidence type="ECO:0000256" key="14">
    <source>
        <dbReference type="ARBA" id="ARBA00078796"/>
    </source>
</evidence>
<dbReference type="WBParaSite" id="TMUE_1000003548.1">
    <property type="protein sequence ID" value="TMUE_1000003548.1"/>
    <property type="gene ID" value="WBGene00289339"/>
</dbReference>
<sequence>MFSETRARRFLTRLVALGPRPSGSYECEELATGMFLEEIAKIKNVTNIVVRLGVSSQPRSSLLLNCHFDSVPSSPGASDDAVSCSVMLEILRVLSLHDAALPYDVLFLFNGAEENILQAAHEGAGAGGREILFQISLKSTWMLDLYLSSVPYPHTTVIGHELFQSGALPAETDFRIFHDYGRLPGVDIAFVKNGYVYHNEFDRPEYITAGCIQRAGENVLAMVNAVLQSDCMRTHCVDNDRHGVFFDMLGLFTLSYSLSTSRVMNSLIVTAAVAVFFAGISKGMLSACGSSQNNAWFRFYTHSQCVDALIAHALALVGSVASSALMMAALSAMGNYLVWYGKSEALLSLYVTPAFCGGMTVHHLFARRFRQGGSKQVLTYEQCIYNCTIIWLAVLLLVLTVWNLRSSYYFSFILVFLLLRFPILWLCDRLAKRNVLATTSRIFTVHTLVVLPAYTFVIYGYIELSSLLVPILARIGPVINAEKVIYVLGTATGVTVMLLVASLVYISDRMRWVRCLALYCLMYYVVVTFTSYGIPFEYDLDRPRLRRLHMQHFTRRTCCNDVKSNTTENWLWIYPLDMRGIKDLPDYDEIKSGRPPLCNTETMYCDLPYYIPVFRSFPATHSLLSKMEDLPQAAFRTEVRILDKKVDTATSSIEYDLLFVGSDHVNLFITPISYWHLSKWSFNVSIPPSQKTYFLALNCGHFPCRWNVRLTFAKNDSTTIPSSPARLAVASQFIHGKLRYSSHLRALIGRIHADPLELRKCYLLLMGLEVRSFPKSRSQALWLLSVPPSAIRCQLQMSSGQRNGT</sequence>
<feature type="transmembrane region" description="Helical" evidence="15">
    <location>
        <begin position="383"/>
        <end position="402"/>
    </location>
</feature>
<dbReference type="InterPro" id="IPR007484">
    <property type="entry name" value="Peptidase_M28"/>
</dbReference>
<evidence type="ECO:0000256" key="8">
    <source>
        <dbReference type="ARBA" id="ARBA00022824"/>
    </source>
</evidence>
<accession>A0A5S6Q8N2</accession>
<comment type="subcellular location">
    <subcellularLocation>
        <location evidence="2">Endoplasmic reticulum membrane</location>
        <topology evidence="2">Multi-pass membrane protein</topology>
    </subcellularLocation>
</comment>
<evidence type="ECO:0000259" key="17">
    <source>
        <dbReference type="Pfam" id="PF22248"/>
    </source>
</evidence>
<evidence type="ECO:0000256" key="3">
    <source>
        <dbReference type="ARBA" id="ARBA00010918"/>
    </source>
</evidence>
<keyword evidence="12 15" id="KW-0472">Membrane</keyword>
<feature type="transmembrane region" description="Helical" evidence="15">
    <location>
        <begin position="484"/>
        <end position="504"/>
    </location>
</feature>
<dbReference type="InterPro" id="IPR053973">
    <property type="entry name" value="ERMP1-like_C"/>
</dbReference>
<dbReference type="SUPFAM" id="SSF53187">
    <property type="entry name" value="Zn-dependent exopeptidases"/>
    <property type="match status" value="1"/>
</dbReference>
<evidence type="ECO:0000256" key="15">
    <source>
        <dbReference type="SAM" id="Phobius"/>
    </source>
</evidence>
<keyword evidence="18" id="KW-1185">Reference proteome</keyword>
<evidence type="ECO:0000313" key="19">
    <source>
        <dbReference type="WBParaSite" id="TMUE_1000003548.1"/>
    </source>
</evidence>
<evidence type="ECO:0000256" key="13">
    <source>
        <dbReference type="ARBA" id="ARBA00023180"/>
    </source>
</evidence>
<keyword evidence="9" id="KW-0862">Zinc</keyword>
<keyword evidence="8" id="KW-0256">Endoplasmic reticulum</keyword>
<feature type="domain" description="Peptidase M28" evidence="16">
    <location>
        <begin position="47"/>
        <end position="122"/>
    </location>
</feature>
<dbReference type="PANTHER" id="PTHR12147">
    <property type="entry name" value="METALLOPEPTIDASE M28 FAMILY MEMBER"/>
    <property type="match status" value="1"/>
</dbReference>
<comment type="cofactor">
    <cofactor evidence="1">
        <name>Zn(2+)</name>
        <dbReference type="ChEBI" id="CHEBI:29105"/>
    </cofactor>
</comment>
<proteinExistence type="inferred from homology"/>
<dbReference type="GO" id="GO:0005789">
    <property type="term" value="C:endoplasmic reticulum membrane"/>
    <property type="evidence" value="ECO:0007669"/>
    <property type="project" value="UniProtKB-SubCell"/>
</dbReference>
<dbReference type="FunFam" id="3.40.630.10:FF:000008">
    <property type="entry name" value="Endoplasmic reticulum metallopeptidase 1"/>
    <property type="match status" value="1"/>
</dbReference>
<reference evidence="19" key="1">
    <citation type="submission" date="2019-12" db="UniProtKB">
        <authorList>
            <consortium name="WormBaseParasite"/>
        </authorList>
    </citation>
    <scope>IDENTIFICATION</scope>
</reference>
<evidence type="ECO:0000256" key="1">
    <source>
        <dbReference type="ARBA" id="ARBA00001947"/>
    </source>
</evidence>
<evidence type="ECO:0000256" key="11">
    <source>
        <dbReference type="ARBA" id="ARBA00023049"/>
    </source>
</evidence>
<evidence type="ECO:0000256" key="2">
    <source>
        <dbReference type="ARBA" id="ARBA00004477"/>
    </source>
</evidence>
<dbReference type="GO" id="GO:0006508">
    <property type="term" value="P:proteolysis"/>
    <property type="evidence" value="ECO:0007669"/>
    <property type="project" value="UniProtKB-KW"/>
</dbReference>
<feature type="transmembrane region" description="Helical" evidence="15">
    <location>
        <begin position="448"/>
        <end position="472"/>
    </location>
</feature>
<dbReference type="Pfam" id="PF04389">
    <property type="entry name" value="Peptidase_M28"/>
    <property type="match status" value="1"/>
</dbReference>
<keyword evidence="5 15" id="KW-0812">Transmembrane</keyword>
<dbReference type="Proteomes" id="UP000046395">
    <property type="component" value="Unassembled WGS sequence"/>
</dbReference>
<feature type="transmembrane region" description="Helical" evidence="15">
    <location>
        <begin position="267"/>
        <end position="288"/>
    </location>
</feature>
<feature type="transmembrane region" description="Helical" evidence="15">
    <location>
        <begin position="309"/>
        <end position="333"/>
    </location>
</feature>
<evidence type="ECO:0000256" key="9">
    <source>
        <dbReference type="ARBA" id="ARBA00022833"/>
    </source>
</evidence>
<evidence type="ECO:0000256" key="7">
    <source>
        <dbReference type="ARBA" id="ARBA00022801"/>
    </source>
</evidence>
<evidence type="ECO:0000256" key="6">
    <source>
        <dbReference type="ARBA" id="ARBA00022723"/>
    </source>
</evidence>
<dbReference type="GO" id="GO:0008235">
    <property type="term" value="F:metalloexopeptidase activity"/>
    <property type="evidence" value="ECO:0007669"/>
    <property type="project" value="InterPro"/>
</dbReference>
<dbReference type="PANTHER" id="PTHR12147:SF22">
    <property type="entry name" value="ENDOPLASMIC RETICULUM METALLOPEPTIDASE 1"/>
    <property type="match status" value="1"/>
</dbReference>
<dbReference type="AlphaFoldDB" id="A0A5S6Q8N2"/>
<organism evidence="18 19">
    <name type="scientific">Trichuris muris</name>
    <name type="common">Mouse whipworm</name>
    <dbReference type="NCBI Taxonomy" id="70415"/>
    <lineage>
        <taxon>Eukaryota</taxon>
        <taxon>Metazoa</taxon>
        <taxon>Ecdysozoa</taxon>
        <taxon>Nematoda</taxon>
        <taxon>Enoplea</taxon>
        <taxon>Dorylaimia</taxon>
        <taxon>Trichinellida</taxon>
        <taxon>Trichuridae</taxon>
        <taxon>Trichuris</taxon>
    </lineage>
</organism>
<feature type="transmembrane region" description="Helical" evidence="15">
    <location>
        <begin position="516"/>
        <end position="534"/>
    </location>
</feature>
<protein>
    <recommendedName>
        <fullName evidence="14">FXNA-like protease</fullName>
    </recommendedName>
</protein>
<dbReference type="Pfam" id="PF22248">
    <property type="entry name" value="ERMP1_C"/>
    <property type="match status" value="1"/>
</dbReference>
<feature type="transmembrane region" description="Helical" evidence="15">
    <location>
        <begin position="408"/>
        <end position="427"/>
    </location>
</feature>
<evidence type="ECO:0000313" key="18">
    <source>
        <dbReference type="Proteomes" id="UP000046395"/>
    </source>
</evidence>
<feature type="transmembrane region" description="Helical" evidence="15">
    <location>
        <begin position="345"/>
        <end position="362"/>
    </location>
</feature>
<name>A0A5S6Q8N2_TRIMR</name>
<dbReference type="STRING" id="70415.A0A5S6Q8N2"/>
<comment type="similarity">
    <text evidence="3">Belongs to the peptidase M28 family.</text>
</comment>
<keyword evidence="4" id="KW-0645">Protease</keyword>
<dbReference type="InterPro" id="IPR045175">
    <property type="entry name" value="M28_fam"/>
</dbReference>
<evidence type="ECO:0000256" key="4">
    <source>
        <dbReference type="ARBA" id="ARBA00022670"/>
    </source>
</evidence>
<feature type="domain" description="Endoplasmic reticulum metallopeptidase 1-like C-terminal" evidence="17">
    <location>
        <begin position="543"/>
        <end position="751"/>
    </location>
</feature>
<evidence type="ECO:0000259" key="16">
    <source>
        <dbReference type="Pfam" id="PF04389"/>
    </source>
</evidence>